<sequence>MLERVRFALFVGACVMSSLGCEQKPNKPARPKNDAGQTILRVECDVPSQQCFTGCIKRQEERFCPSCCLDQLMLCDDGHPYSFESCDAADSSSSPLRPPFQK</sequence>
<evidence type="ECO:0000313" key="1">
    <source>
        <dbReference type="EMBL" id="MDI1430278.1"/>
    </source>
</evidence>
<gene>
    <name evidence="1" type="ORF">QHF89_12260</name>
</gene>
<organism evidence="1 2">
    <name type="scientific">Polyangium sorediatum</name>
    <dbReference type="NCBI Taxonomy" id="889274"/>
    <lineage>
        <taxon>Bacteria</taxon>
        <taxon>Pseudomonadati</taxon>
        <taxon>Myxococcota</taxon>
        <taxon>Polyangia</taxon>
        <taxon>Polyangiales</taxon>
        <taxon>Polyangiaceae</taxon>
        <taxon>Polyangium</taxon>
    </lineage>
</organism>
<evidence type="ECO:0000313" key="2">
    <source>
        <dbReference type="Proteomes" id="UP001160301"/>
    </source>
</evidence>
<keyword evidence="2" id="KW-1185">Reference proteome</keyword>
<dbReference type="Proteomes" id="UP001160301">
    <property type="component" value="Unassembled WGS sequence"/>
</dbReference>
<comment type="caution">
    <text evidence="1">The sequence shown here is derived from an EMBL/GenBank/DDBJ whole genome shotgun (WGS) entry which is preliminary data.</text>
</comment>
<dbReference type="PROSITE" id="PS51257">
    <property type="entry name" value="PROKAR_LIPOPROTEIN"/>
    <property type="match status" value="1"/>
</dbReference>
<evidence type="ECO:0008006" key="3">
    <source>
        <dbReference type="Google" id="ProtNLM"/>
    </source>
</evidence>
<proteinExistence type="predicted"/>
<dbReference type="RefSeq" id="WP_136968550.1">
    <property type="nucleotide sequence ID" value="NZ_JARZHI010000008.1"/>
</dbReference>
<accession>A0ABT6NPQ5</accession>
<protein>
    <recommendedName>
        <fullName evidence="3">Lipoprotein</fullName>
    </recommendedName>
</protein>
<reference evidence="1 2" key="1">
    <citation type="submission" date="2023-04" db="EMBL/GenBank/DDBJ databases">
        <title>The genome sequence of Polyangium sorediatum DSM14670.</title>
        <authorList>
            <person name="Zhang X."/>
        </authorList>
    </citation>
    <scope>NUCLEOTIDE SEQUENCE [LARGE SCALE GENOMIC DNA]</scope>
    <source>
        <strain evidence="1 2">DSM 14670</strain>
    </source>
</reference>
<name>A0ABT6NPQ5_9BACT</name>
<dbReference type="EMBL" id="JARZHI010000008">
    <property type="protein sequence ID" value="MDI1430278.1"/>
    <property type="molecule type" value="Genomic_DNA"/>
</dbReference>